<feature type="transmembrane region" description="Helical" evidence="3">
    <location>
        <begin position="223"/>
        <end position="244"/>
    </location>
</feature>
<evidence type="ECO:0000313" key="4">
    <source>
        <dbReference type="EMBL" id="RCW69317.1"/>
    </source>
</evidence>
<keyword evidence="3" id="KW-0472">Membrane</keyword>
<accession>A0A368XRZ8</accession>
<evidence type="ECO:0000256" key="3">
    <source>
        <dbReference type="SAM" id="Phobius"/>
    </source>
</evidence>
<dbReference type="PROSITE" id="PS00379">
    <property type="entry name" value="CDP_ALCOHOL_P_TRANSF"/>
    <property type="match status" value="1"/>
</dbReference>
<sequence length="255" mass="26545">MPHAHALAAPDRAALQRDTALALGCAMLALLAAALAARLLAGFGGWYLAKALVLFGLGAACVWQGLADHAPHRRFGMANAITLARLALAALLAAAVGEPVAARPPLAWAAVVLATLTAVLDAVDGPLARARGQASAFGARFDMETDALLILVLSALVLEFGKAGAWVLAAGGMRYAFVLAARLWPWLDAPLPPSWRRKTVCVVQIVALIVSLGPVVPPAWSSASAAASLALLAWSFAVDIVWLAHARRRPTEVRP</sequence>
<dbReference type="InterPro" id="IPR043130">
    <property type="entry name" value="CDP-OH_PTrfase_TM_dom"/>
</dbReference>
<proteinExistence type="inferred from homology"/>
<protein>
    <submittedName>
        <fullName evidence="4">Phosphatidylglycerophosphate synthase</fullName>
    </submittedName>
</protein>
<name>A0A368XRZ8_9BURK</name>
<dbReference type="InterPro" id="IPR048254">
    <property type="entry name" value="CDP_ALCOHOL_P_TRANSF_CS"/>
</dbReference>
<dbReference type="AlphaFoldDB" id="A0A368XRZ8"/>
<reference evidence="4 5" key="1">
    <citation type="submission" date="2018-07" db="EMBL/GenBank/DDBJ databases">
        <title>Genomic Encyclopedia of Type Strains, Phase IV (KMG-IV): sequencing the most valuable type-strain genomes for metagenomic binning, comparative biology and taxonomic classification.</title>
        <authorList>
            <person name="Goeker M."/>
        </authorList>
    </citation>
    <scope>NUCLEOTIDE SEQUENCE [LARGE SCALE GENOMIC DNA]</scope>
    <source>
        <strain evidence="4 5">DSM 21634</strain>
    </source>
</reference>
<dbReference type="Proteomes" id="UP000252884">
    <property type="component" value="Unassembled WGS sequence"/>
</dbReference>
<evidence type="ECO:0000313" key="5">
    <source>
        <dbReference type="Proteomes" id="UP000252884"/>
    </source>
</evidence>
<dbReference type="GO" id="GO:0008654">
    <property type="term" value="P:phospholipid biosynthetic process"/>
    <property type="evidence" value="ECO:0007669"/>
    <property type="project" value="InterPro"/>
</dbReference>
<dbReference type="GO" id="GO:0016780">
    <property type="term" value="F:phosphotransferase activity, for other substituted phosphate groups"/>
    <property type="evidence" value="ECO:0007669"/>
    <property type="project" value="InterPro"/>
</dbReference>
<dbReference type="GO" id="GO:0016020">
    <property type="term" value="C:membrane"/>
    <property type="evidence" value="ECO:0007669"/>
    <property type="project" value="InterPro"/>
</dbReference>
<evidence type="ECO:0000256" key="2">
    <source>
        <dbReference type="RuleBase" id="RU003750"/>
    </source>
</evidence>
<organism evidence="4 5">
    <name type="scientific">Pseudorhodoferax soli</name>
    <dbReference type="NCBI Taxonomy" id="545864"/>
    <lineage>
        <taxon>Bacteria</taxon>
        <taxon>Pseudomonadati</taxon>
        <taxon>Pseudomonadota</taxon>
        <taxon>Betaproteobacteria</taxon>
        <taxon>Burkholderiales</taxon>
        <taxon>Comamonadaceae</taxon>
    </lineage>
</organism>
<comment type="caution">
    <text evidence="4">The sequence shown here is derived from an EMBL/GenBank/DDBJ whole genome shotgun (WGS) entry which is preliminary data.</text>
</comment>
<dbReference type="EMBL" id="QPJK01000006">
    <property type="protein sequence ID" value="RCW69317.1"/>
    <property type="molecule type" value="Genomic_DNA"/>
</dbReference>
<comment type="similarity">
    <text evidence="2">Belongs to the CDP-alcohol phosphatidyltransferase class-I family.</text>
</comment>
<dbReference type="Gene3D" id="1.20.120.1760">
    <property type="match status" value="1"/>
</dbReference>
<dbReference type="RefSeq" id="WP_211333040.1">
    <property type="nucleotide sequence ID" value="NZ_QPJK01000006.1"/>
</dbReference>
<feature type="transmembrane region" description="Helical" evidence="3">
    <location>
        <begin position="106"/>
        <end position="123"/>
    </location>
</feature>
<keyword evidence="3" id="KW-1133">Transmembrane helix</keyword>
<dbReference type="Pfam" id="PF01066">
    <property type="entry name" value="CDP-OH_P_transf"/>
    <property type="match status" value="1"/>
</dbReference>
<keyword evidence="5" id="KW-1185">Reference proteome</keyword>
<feature type="transmembrane region" description="Helical" evidence="3">
    <location>
        <begin position="75"/>
        <end position="94"/>
    </location>
</feature>
<keyword evidence="1 2" id="KW-0808">Transferase</keyword>
<feature type="transmembrane region" description="Helical" evidence="3">
    <location>
        <begin position="143"/>
        <end position="160"/>
    </location>
</feature>
<gene>
    <name evidence="4" type="ORF">DES41_106188</name>
</gene>
<dbReference type="InterPro" id="IPR000462">
    <property type="entry name" value="CDP-OH_P_trans"/>
</dbReference>
<keyword evidence="3" id="KW-0812">Transmembrane</keyword>
<feature type="transmembrane region" description="Helical" evidence="3">
    <location>
        <begin position="46"/>
        <end position="63"/>
    </location>
</feature>
<evidence type="ECO:0000256" key="1">
    <source>
        <dbReference type="ARBA" id="ARBA00022679"/>
    </source>
</evidence>